<keyword evidence="4 6" id="KW-0472">Membrane</keyword>
<feature type="transmembrane region" description="Helical" evidence="6">
    <location>
        <begin position="602"/>
        <end position="632"/>
    </location>
</feature>
<feature type="compositionally biased region" description="Polar residues" evidence="5">
    <location>
        <begin position="677"/>
        <end position="686"/>
    </location>
</feature>
<keyword evidence="2 6" id="KW-0812">Transmembrane</keyword>
<feature type="transmembrane region" description="Helical" evidence="6">
    <location>
        <begin position="353"/>
        <end position="371"/>
    </location>
</feature>
<protein>
    <submittedName>
        <fullName evidence="7">Site-specific recombinase</fullName>
    </submittedName>
</protein>
<comment type="caution">
    <text evidence="7">The sequence shown here is derived from an EMBL/GenBank/DDBJ whole genome shotgun (WGS) entry which is preliminary data.</text>
</comment>
<gene>
    <name evidence="7" type="ORF">NSP04_03805</name>
</gene>
<comment type="subcellular location">
    <subcellularLocation>
        <location evidence="1">Membrane</location>
        <topology evidence="1">Multi-pass membrane protein</topology>
    </subcellularLocation>
</comment>
<feature type="transmembrane region" description="Helical" evidence="6">
    <location>
        <begin position="560"/>
        <end position="582"/>
    </location>
</feature>
<name>A0ABT1XER5_9BURK</name>
<feature type="region of interest" description="Disordered" evidence="5">
    <location>
        <begin position="666"/>
        <end position="686"/>
    </location>
</feature>
<keyword evidence="3 6" id="KW-1133">Transmembrane helix</keyword>
<evidence type="ECO:0000256" key="3">
    <source>
        <dbReference type="ARBA" id="ARBA00022989"/>
    </source>
</evidence>
<dbReference type="Proteomes" id="UP001165267">
    <property type="component" value="Unassembled WGS sequence"/>
</dbReference>
<evidence type="ECO:0000313" key="8">
    <source>
        <dbReference type="Proteomes" id="UP001165267"/>
    </source>
</evidence>
<evidence type="ECO:0000256" key="4">
    <source>
        <dbReference type="ARBA" id="ARBA00023136"/>
    </source>
</evidence>
<dbReference type="InterPro" id="IPR023271">
    <property type="entry name" value="Aquaporin-like"/>
</dbReference>
<accession>A0ABT1XER5</accession>
<dbReference type="PIRSF" id="PIRSF015380">
    <property type="entry name" value="Site-sp_rcmb"/>
    <property type="match status" value="1"/>
</dbReference>
<feature type="transmembrane region" description="Helical" evidence="6">
    <location>
        <begin position="489"/>
        <end position="514"/>
    </location>
</feature>
<evidence type="ECO:0000256" key="2">
    <source>
        <dbReference type="ARBA" id="ARBA00022692"/>
    </source>
</evidence>
<evidence type="ECO:0000256" key="1">
    <source>
        <dbReference type="ARBA" id="ARBA00004141"/>
    </source>
</evidence>
<reference evidence="7" key="1">
    <citation type="submission" date="2022-07" db="EMBL/GenBank/DDBJ databases">
        <authorList>
            <person name="Xamxidin M."/>
        </authorList>
    </citation>
    <scope>NUCLEOTIDE SEQUENCE</scope>
    <source>
        <strain evidence="7">YS8-69</strain>
    </source>
</reference>
<dbReference type="Gene3D" id="1.20.1080.10">
    <property type="entry name" value="Glycerol uptake facilitator protein"/>
    <property type="match status" value="1"/>
</dbReference>
<dbReference type="Pfam" id="PF10136">
    <property type="entry name" value="SpecificRecomb"/>
    <property type="match status" value="1"/>
</dbReference>
<feature type="transmembrane region" description="Helical" evidence="6">
    <location>
        <begin position="447"/>
        <end position="469"/>
    </location>
</feature>
<proteinExistence type="predicted"/>
<dbReference type="RefSeq" id="WP_257511002.1">
    <property type="nucleotide sequence ID" value="NZ_JANKHG010000014.1"/>
</dbReference>
<evidence type="ECO:0000256" key="6">
    <source>
        <dbReference type="SAM" id="Phobius"/>
    </source>
</evidence>
<evidence type="ECO:0000313" key="7">
    <source>
        <dbReference type="EMBL" id="MCR2745768.1"/>
    </source>
</evidence>
<feature type="transmembrane region" description="Helical" evidence="6">
    <location>
        <begin position="383"/>
        <end position="404"/>
    </location>
</feature>
<dbReference type="EMBL" id="JANKHG010000014">
    <property type="protein sequence ID" value="MCR2745768.1"/>
    <property type="molecule type" value="Genomic_DNA"/>
</dbReference>
<organism evidence="7 8">
    <name type="scientific">Limnobacter parvus</name>
    <dbReference type="NCBI Taxonomy" id="2939690"/>
    <lineage>
        <taxon>Bacteria</taxon>
        <taxon>Pseudomonadati</taxon>
        <taxon>Pseudomonadota</taxon>
        <taxon>Betaproteobacteria</taxon>
        <taxon>Burkholderiales</taxon>
        <taxon>Burkholderiaceae</taxon>
        <taxon>Limnobacter</taxon>
    </lineage>
</organism>
<keyword evidence="8" id="KW-1185">Reference proteome</keyword>
<dbReference type="InterPro" id="IPR011385">
    <property type="entry name" value="Site-sp_rcmbase"/>
</dbReference>
<evidence type="ECO:0000256" key="5">
    <source>
        <dbReference type="SAM" id="MobiDB-lite"/>
    </source>
</evidence>
<sequence>MATNPNYNIRGALLTILNGMGPDAEHEADIAHLCHFMEWFREGASGSDFEIERRFSMFVEALEQSNDLRVQVKGYLEQFLREARYRYTFAELGILGNETFGQAMKNRIFQRLLPATVEDKTVRESLSLMFTKSDDHEWLESISVESWTRLFHVLEWLDPAMPLWKRIQHEMLEAMEMLAVRIAAVGIDSEVVRCLGIAERHTSPFVEQHLELRNMIGQAHQKLSNMEPLNDLGDHLDVLLDQCQGQIKKAYAQARVQGISVTLSMQLIRLEQSINRMRRLLQLLGALPTNNRVASCVQFFCTLTREENRKHSISDLWRGLTDKLALRITEHASKSGEKYATETRSEYWKMARAAMGAGVIIAILSLFKAYISGWELPPFWEAVFFSLNYGIGFVIIHLLGFTIATKQPAMTAARIAAAVDAANGRLSSADRVADLITQVARTQFISIWGNVLPAFATATVVAVAITFLLGSPPVDIEKGEKMLTELNPLLSAALPHAAIAGVFLFLAGVIAGYYDNLSIYHRVPDRIRKVPWLRRRLGVVRVNKLADYLSKHTGALAGNFFFGCMLGSAGFVGLILGLPIDIRHITFAAANMAYGVQAHEFMLSGVAVSIAALGVFLIGMVNLGVSFSLAFYTALRARGVRRLETFSLAGRVIKRFFTAPSEFFYPPKDAEQKDGVNASSAKSENR</sequence>